<evidence type="ECO:0000256" key="3">
    <source>
        <dbReference type="ARBA" id="ARBA00022448"/>
    </source>
</evidence>
<feature type="transmembrane region" description="Helical" evidence="7">
    <location>
        <begin position="244"/>
        <end position="267"/>
    </location>
</feature>
<feature type="transmembrane region" description="Helical" evidence="7">
    <location>
        <begin position="125"/>
        <end position="143"/>
    </location>
</feature>
<feature type="transmembrane region" description="Helical" evidence="7">
    <location>
        <begin position="57"/>
        <end position="75"/>
    </location>
</feature>
<accession>A0A6A5V1W4</accession>
<evidence type="ECO:0000313" key="8">
    <source>
        <dbReference type="EMBL" id="KAF1967297.1"/>
    </source>
</evidence>
<dbReference type="InterPro" id="IPR050327">
    <property type="entry name" value="Proton-linked_MCT"/>
</dbReference>
<dbReference type="AlphaFoldDB" id="A0A6A5V1W4"/>
<keyword evidence="4 7" id="KW-0812">Transmembrane</keyword>
<organism evidence="8 9">
    <name type="scientific">Bimuria novae-zelandiae CBS 107.79</name>
    <dbReference type="NCBI Taxonomy" id="1447943"/>
    <lineage>
        <taxon>Eukaryota</taxon>
        <taxon>Fungi</taxon>
        <taxon>Dikarya</taxon>
        <taxon>Ascomycota</taxon>
        <taxon>Pezizomycotina</taxon>
        <taxon>Dothideomycetes</taxon>
        <taxon>Pleosporomycetidae</taxon>
        <taxon>Pleosporales</taxon>
        <taxon>Massarineae</taxon>
        <taxon>Didymosphaeriaceae</taxon>
        <taxon>Bimuria</taxon>
    </lineage>
</organism>
<dbReference type="Gene3D" id="1.20.1250.20">
    <property type="entry name" value="MFS general substrate transporter like domains"/>
    <property type="match status" value="1"/>
</dbReference>
<feature type="transmembrane region" description="Helical" evidence="7">
    <location>
        <begin position="173"/>
        <end position="191"/>
    </location>
</feature>
<keyword evidence="3" id="KW-0813">Transport</keyword>
<keyword evidence="5 7" id="KW-1133">Transmembrane helix</keyword>
<feature type="transmembrane region" description="Helical" evidence="7">
    <location>
        <begin position="336"/>
        <end position="363"/>
    </location>
</feature>
<dbReference type="SUPFAM" id="SSF103473">
    <property type="entry name" value="MFS general substrate transporter"/>
    <property type="match status" value="1"/>
</dbReference>
<evidence type="ECO:0000256" key="7">
    <source>
        <dbReference type="SAM" id="Phobius"/>
    </source>
</evidence>
<comment type="subcellular location">
    <subcellularLocation>
        <location evidence="1">Membrane</location>
        <topology evidence="1">Multi-pass membrane protein</topology>
    </subcellularLocation>
</comment>
<feature type="transmembrane region" description="Helical" evidence="7">
    <location>
        <begin position="95"/>
        <end position="118"/>
    </location>
</feature>
<dbReference type="PANTHER" id="PTHR11360">
    <property type="entry name" value="MONOCARBOXYLATE TRANSPORTER"/>
    <property type="match status" value="1"/>
</dbReference>
<sequence>MARSTPAAHRWPSQTVDEERPLLAADAETRSPVAKLPARAVISKKKHQNSFHVDHGWLPWLQVIAGWVLFTNSWGLPSAYGTFQTHYTQDLLSEYSAATITWIGSVQVFMSTFGCLPAGLLLDQGYLQGLIAVGSVLEILLSQGVFTDMGYSLLGLLPVAVISMYFEEKRTLAAAIASTGASFAGIAQLLILKYLFETIGFPWVIRMLALAVLLSSAFPFFVMRLQSEGAEGRSRFSLNYFKDLTYSTFVCTFTLIQAAAMVPNFFIQEYALSLGIDETMAFHLLAVLNLAGLFGRFIPNFIADRQIGGINTLLPLALAYIILLFTLPWFRTLSSLVVFCVLAADLGVRMGLAYLFAAFGGLVGNPLSGSAKDAGNASAVSEFQGVCFMLKGHVEMEVCL</sequence>
<dbReference type="OrthoDB" id="6509908at2759"/>
<keyword evidence="6 7" id="KW-0472">Membrane</keyword>
<feature type="transmembrane region" description="Helical" evidence="7">
    <location>
        <begin position="310"/>
        <end position="330"/>
    </location>
</feature>
<evidence type="ECO:0000256" key="6">
    <source>
        <dbReference type="ARBA" id="ARBA00023136"/>
    </source>
</evidence>
<dbReference type="Proteomes" id="UP000800036">
    <property type="component" value="Unassembled WGS sequence"/>
</dbReference>
<dbReference type="GO" id="GO:0022857">
    <property type="term" value="F:transmembrane transporter activity"/>
    <property type="evidence" value="ECO:0007669"/>
    <property type="project" value="InterPro"/>
</dbReference>
<evidence type="ECO:0000256" key="2">
    <source>
        <dbReference type="ARBA" id="ARBA00006727"/>
    </source>
</evidence>
<proteinExistence type="inferred from homology"/>
<protein>
    <submittedName>
        <fullName evidence="8">MFS general substrate transporter</fullName>
    </submittedName>
</protein>
<evidence type="ECO:0000256" key="5">
    <source>
        <dbReference type="ARBA" id="ARBA00022989"/>
    </source>
</evidence>
<dbReference type="EMBL" id="ML976734">
    <property type="protein sequence ID" value="KAF1967297.1"/>
    <property type="molecule type" value="Genomic_DNA"/>
</dbReference>
<feature type="transmembrane region" description="Helical" evidence="7">
    <location>
        <begin position="203"/>
        <end position="223"/>
    </location>
</feature>
<dbReference type="Pfam" id="PF07690">
    <property type="entry name" value="MFS_1"/>
    <property type="match status" value="1"/>
</dbReference>
<keyword evidence="9" id="KW-1185">Reference proteome</keyword>
<name>A0A6A5V1W4_9PLEO</name>
<feature type="transmembrane region" description="Helical" evidence="7">
    <location>
        <begin position="279"/>
        <end position="298"/>
    </location>
</feature>
<gene>
    <name evidence="8" type="ORF">BU23DRAFT_659403</name>
</gene>
<evidence type="ECO:0000256" key="1">
    <source>
        <dbReference type="ARBA" id="ARBA00004141"/>
    </source>
</evidence>
<dbReference type="PANTHER" id="PTHR11360:SF224">
    <property type="entry name" value="MAJOR FACILITATOR SUPERFAMILY (MFS) PROFILE DOMAIN-CONTAINING PROTEIN-RELATED"/>
    <property type="match status" value="1"/>
</dbReference>
<evidence type="ECO:0000313" key="9">
    <source>
        <dbReference type="Proteomes" id="UP000800036"/>
    </source>
</evidence>
<reference evidence="8" key="1">
    <citation type="journal article" date="2020" name="Stud. Mycol.">
        <title>101 Dothideomycetes genomes: a test case for predicting lifestyles and emergence of pathogens.</title>
        <authorList>
            <person name="Haridas S."/>
            <person name="Albert R."/>
            <person name="Binder M."/>
            <person name="Bloem J."/>
            <person name="Labutti K."/>
            <person name="Salamov A."/>
            <person name="Andreopoulos B."/>
            <person name="Baker S."/>
            <person name="Barry K."/>
            <person name="Bills G."/>
            <person name="Bluhm B."/>
            <person name="Cannon C."/>
            <person name="Castanera R."/>
            <person name="Culley D."/>
            <person name="Daum C."/>
            <person name="Ezra D."/>
            <person name="Gonzalez J."/>
            <person name="Henrissat B."/>
            <person name="Kuo A."/>
            <person name="Liang C."/>
            <person name="Lipzen A."/>
            <person name="Lutzoni F."/>
            <person name="Magnuson J."/>
            <person name="Mondo S."/>
            <person name="Nolan M."/>
            <person name="Ohm R."/>
            <person name="Pangilinan J."/>
            <person name="Park H.-J."/>
            <person name="Ramirez L."/>
            <person name="Alfaro M."/>
            <person name="Sun H."/>
            <person name="Tritt A."/>
            <person name="Yoshinaga Y."/>
            <person name="Zwiers L.-H."/>
            <person name="Turgeon B."/>
            <person name="Goodwin S."/>
            <person name="Spatafora J."/>
            <person name="Crous P."/>
            <person name="Grigoriev I."/>
        </authorList>
    </citation>
    <scope>NUCLEOTIDE SEQUENCE</scope>
    <source>
        <strain evidence="8">CBS 107.79</strain>
    </source>
</reference>
<evidence type="ECO:0000256" key="4">
    <source>
        <dbReference type="ARBA" id="ARBA00022692"/>
    </source>
</evidence>
<dbReference type="GO" id="GO:0016020">
    <property type="term" value="C:membrane"/>
    <property type="evidence" value="ECO:0007669"/>
    <property type="project" value="UniProtKB-SubCell"/>
</dbReference>
<dbReference type="InterPro" id="IPR036259">
    <property type="entry name" value="MFS_trans_sf"/>
</dbReference>
<comment type="similarity">
    <text evidence="2">Belongs to the major facilitator superfamily. Monocarboxylate porter (TC 2.A.1.13) family.</text>
</comment>
<dbReference type="InterPro" id="IPR011701">
    <property type="entry name" value="MFS"/>
</dbReference>